<dbReference type="Pfam" id="PF04693">
    <property type="entry name" value="DDE_Tnp_2"/>
    <property type="match status" value="1"/>
</dbReference>
<dbReference type="Proteomes" id="UP000825123">
    <property type="component" value="Chromosome"/>
</dbReference>
<sequence>MVNEFKTKIDMAAGILEVLKQYFTVVRVVFDSWYWSEKLVKGSVVSELKSNRRLLRVKALG</sequence>
<evidence type="ECO:0000313" key="2">
    <source>
        <dbReference type="Proteomes" id="UP000825123"/>
    </source>
</evidence>
<name>A0A8D5ZHX4_9CREN</name>
<dbReference type="AlphaFoldDB" id="A0A8D5ZHX4"/>
<protein>
    <submittedName>
        <fullName evidence="1">Uncharacterized protein</fullName>
    </submittedName>
</protein>
<keyword evidence="2" id="KW-1185">Reference proteome</keyword>
<dbReference type="KEGG" id="csty:KN1_00890"/>
<dbReference type="InterPro" id="IPR006783">
    <property type="entry name" value="Transposase_ISC1217"/>
</dbReference>
<proteinExistence type="predicted"/>
<evidence type="ECO:0000313" key="1">
    <source>
        <dbReference type="EMBL" id="BCU68792.1"/>
    </source>
</evidence>
<dbReference type="EMBL" id="AP024597">
    <property type="protein sequence ID" value="BCU68792.1"/>
    <property type="molecule type" value="Genomic_DNA"/>
</dbReference>
<organism evidence="1 2">
    <name type="scientific">Stygiolobus caldivivus</name>
    <dbReference type="NCBI Taxonomy" id="2824673"/>
    <lineage>
        <taxon>Archaea</taxon>
        <taxon>Thermoproteota</taxon>
        <taxon>Thermoprotei</taxon>
        <taxon>Sulfolobales</taxon>
        <taxon>Sulfolobaceae</taxon>
        <taxon>Stygiolobus</taxon>
    </lineage>
</organism>
<gene>
    <name evidence="1" type="ORF">KN1_00890</name>
</gene>
<accession>A0A8D5ZHX4</accession>
<reference evidence="1 2" key="1">
    <citation type="submission" date="2021-04" db="EMBL/GenBank/DDBJ databases">
        <title>Complete genome sequence of Stygiolobus sp. KN-1.</title>
        <authorList>
            <person name="Nakamura K."/>
            <person name="Sakai H."/>
            <person name="Kurosawa N."/>
        </authorList>
    </citation>
    <scope>NUCLEOTIDE SEQUENCE [LARGE SCALE GENOMIC DNA]</scope>
    <source>
        <strain evidence="1 2">KN-1</strain>
    </source>
</reference>